<sequence>MASIDGKEKHDTCNRKMEEEQPSTTQKSSKNSPSSHQQQLQCEKEATTSEQGQKQSTSYKPLQPGLQNPIDLEGCHGKCISDGQNNDGISETGRIQIKISEMISDILDGIPNFYIALNDV</sequence>
<feature type="compositionally biased region" description="Polar residues" evidence="1">
    <location>
        <begin position="48"/>
        <end position="60"/>
    </location>
</feature>
<feature type="region of interest" description="Disordered" evidence="1">
    <location>
        <begin position="1"/>
        <end position="90"/>
    </location>
</feature>
<accession>A0A9Q3PC56</accession>
<evidence type="ECO:0000313" key="3">
    <source>
        <dbReference type="Proteomes" id="UP000765509"/>
    </source>
</evidence>
<feature type="compositionally biased region" description="Basic and acidic residues" evidence="1">
    <location>
        <begin position="1"/>
        <end position="19"/>
    </location>
</feature>
<proteinExistence type="predicted"/>
<evidence type="ECO:0000256" key="1">
    <source>
        <dbReference type="SAM" id="MobiDB-lite"/>
    </source>
</evidence>
<comment type="caution">
    <text evidence="2">The sequence shown here is derived from an EMBL/GenBank/DDBJ whole genome shotgun (WGS) entry which is preliminary data.</text>
</comment>
<feature type="compositionally biased region" description="Polar residues" evidence="1">
    <location>
        <begin position="22"/>
        <end position="41"/>
    </location>
</feature>
<organism evidence="2 3">
    <name type="scientific">Austropuccinia psidii MF-1</name>
    <dbReference type="NCBI Taxonomy" id="1389203"/>
    <lineage>
        <taxon>Eukaryota</taxon>
        <taxon>Fungi</taxon>
        <taxon>Dikarya</taxon>
        <taxon>Basidiomycota</taxon>
        <taxon>Pucciniomycotina</taxon>
        <taxon>Pucciniomycetes</taxon>
        <taxon>Pucciniales</taxon>
        <taxon>Sphaerophragmiaceae</taxon>
        <taxon>Austropuccinia</taxon>
    </lineage>
</organism>
<name>A0A9Q3PC56_9BASI</name>
<dbReference type="EMBL" id="AVOT02061135">
    <property type="protein sequence ID" value="MBW0554451.1"/>
    <property type="molecule type" value="Genomic_DNA"/>
</dbReference>
<dbReference type="Proteomes" id="UP000765509">
    <property type="component" value="Unassembled WGS sequence"/>
</dbReference>
<gene>
    <name evidence="2" type="ORF">O181_094166</name>
</gene>
<keyword evidence="3" id="KW-1185">Reference proteome</keyword>
<reference evidence="2" key="1">
    <citation type="submission" date="2021-03" db="EMBL/GenBank/DDBJ databases">
        <title>Draft genome sequence of rust myrtle Austropuccinia psidii MF-1, a brazilian biotype.</title>
        <authorList>
            <person name="Quecine M.C."/>
            <person name="Pachon D.M.R."/>
            <person name="Bonatelli M.L."/>
            <person name="Correr F.H."/>
            <person name="Franceschini L.M."/>
            <person name="Leite T.F."/>
            <person name="Margarido G.R.A."/>
            <person name="Almeida C.A."/>
            <person name="Ferrarezi J.A."/>
            <person name="Labate C.A."/>
        </authorList>
    </citation>
    <scope>NUCLEOTIDE SEQUENCE</scope>
    <source>
        <strain evidence="2">MF-1</strain>
    </source>
</reference>
<dbReference type="AlphaFoldDB" id="A0A9Q3PC56"/>
<protein>
    <submittedName>
        <fullName evidence="2">Uncharacterized protein</fullName>
    </submittedName>
</protein>
<evidence type="ECO:0000313" key="2">
    <source>
        <dbReference type="EMBL" id="MBW0554451.1"/>
    </source>
</evidence>